<evidence type="ECO:0000313" key="2">
    <source>
        <dbReference type="EMBL" id="MBF1663406.1"/>
    </source>
</evidence>
<dbReference type="GeneID" id="61435629"/>
<comment type="caution">
    <text evidence="2">The sequence shown here is derived from an EMBL/GenBank/DDBJ whole genome shotgun (WGS) entry which is preliminary data.</text>
</comment>
<name>A0A930L6D5_9MICC</name>
<keyword evidence="1" id="KW-1133">Transmembrane helix</keyword>
<accession>A0A930L6D5</accession>
<organism evidence="2 3">
    <name type="scientific">Rothia mucilaginosa</name>
    <dbReference type="NCBI Taxonomy" id="43675"/>
    <lineage>
        <taxon>Bacteria</taxon>
        <taxon>Bacillati</taxon>
        <taxon>Actinomycetota</taxon>
        <taxon>Actinomycetes</taxon>
        <taxon>Micrococcales</taxon>
        <taxon>Micrococcaceae</taxon>
        <taxon>Rothia</taxon>
    </lineage>
</organism>
<dbReference type="EMBL" id="JABZXR010000007">
    <property type="protein sequence ID" value="MBF1663406.1"/>
    <property type="molecule type" value="Genomic_DNA"/>
</dbReference>
<feature type="transmembrane region" description="Helical" evidence="1">
    <location>
        <begin position="135"/>
        <end position="151"/>
    </location>
</feature>
<evidence type="ECO:0000313" key="3">
    <source>
        <dbReference type="Proteomes" id="UP000756427"/>
    </source>
</evidence>
<dbReference type="AlphaFoldDB" id="A0A930L6D5"/>
<reference evidence="2" key="1">
    <citation type="submission" date="2020-04" db="EMBL/GenBank/DDBJ databases">
        <title>Deep metagenomics examines the oral microbiome during advanced dental caries in children, revealing novel taxa and co-occurrences with host molecules.</title>
        <authorList>
            <person name="Baker J.L."/>
            <person name="Morton J.T."/>
            <person name="Dinis M."/>
            <person name="Alvarez R."/>
            <person name="Tran N.C."/>
            <person name="Knight R."/>
            <person name="Edlund A."/>
        </authorList>
    </citation>
    <scope>NUCLEOTIDE SEQUENCE</scope>
    <source>
        <strain evidence="2">JCVI_44_bin.2</strain>
    </source>
</reference>
<protein>
    <submittedName>
        <fullName evidence="2">Uncharacterized protein</fullName>
    </submittedName>
</protein>
<feature type="transmembrane region" description="Helical" evidence="1">
    <location>
        <begin position="81"/>
        <end position="101"/>
    </location>
</feature>
<keyword evidence="1" id="KW-0812">Transmembrane</keyword>
<feature type="transmembrane region" description="Helical" evidence="1">
    <location>
        <begin position="157"/>
        <end position="180"/>
    </location>
</feature>
<feature type="transmembrane region" description="Helical" evidence="1">
    <location>
        <begin position="50"/>
        <end position="74"/>
    </location>
</feature>
<dbReference type="Proteomes" id="UP000756427">
    <property type="component" value="Unassembled WGS sequence"/>
</dbReference>
<proteinExistence type="predicted"/>
<feature type="transmembrane region" description="Helical" evidence="1">
    <location>
        <begin position="107"/>
        <end position="128"/>
    </location>
</feature>
<gene>
    <name evidence="2" type="ORF">HXO64_02480</name>
</gene>
<evidence type="ECO:0000256" key="1">
    <source>
        <dbReference type="SAM" id="Phobius"/>
    </source>
</evidence>
<sequence length="200" mass="21341">MLNNAPNSSTVDPAPQPNAAAPNFPVPGAPAPSYSMPGSYGVVYVPSQPVALRAAMGCAIAVMVLGALSSLYVMAWRGVEFAGLSWIGFTAIGGLVIWQLWQGARWAHILVIVDCALYLVLNLLGLLLLPLLRQIGVPVLEVIGLAGAYHYGDPNVFFVLALGRTALDVVLHIAIIILLAQPQVLQYFKAHEDLRSMCVK</sequence>
<dbReference type="RefSeq" id="WP_044141783.1">
    <property type="nucleotide sequence ID" value="NZ_CAURGI010000004.1"/>
</dbReference>
<keyword evidence="1" id="KW-0472">Membrane</keyword>